<keyword evidence="2" id="KW-1185">Reference proteome</keyword>
<dbReference type="Proteomes" id="UP000078543">
    <property type="component" value="Unassembled WGS sequence"/>
</dbReference>
<dbReference type="EMBL" id="LWQU01000154">
    <property type="protein sequence ID" value="OAN48819.1"/>
    <property type="molecule type" value="Genomic_DNA"/>
</dbReference>
<evidence type="ECO:0000313" key="1">
    <source>
        <dbReference type="EMBL" id="OAN48819.1"/>
    </source>
</evidence>
<accession>A0A178MJP6</accession>
<dbReference type="RefSeq" id="WP_068502388.1">
    <property type="nucleotide sequence ID" value="NZ_LWQU01000154.1"/>
</dbReference>
<name>A0A178MJP6_9PROT</name>
<dbReference type="OrthoDB" id="9970188at2"/>
<dbReference type="PROSITE" id="PS51257">
    <property type="entry name" value="PROKAR_LIPOPROTEIN"/>
    <property type="match status" value="1"/>
</dbReference>
<dbReference type="STRING" id="1437059.A6A05_14405"/>
<dbReference type="AlphaFoldDB" id="A0A178MJP6"/>
<organism evidence="1 2">
    <name type="scientific">Magnetospirillum moscoviense</name>
    <dbReference type="NCBI Taxonomy" id="1437059"/>
    <lineage>
        <taxon>Bacteria</taxon>
        <taxon>Pseudomonadati</taxon>
        <taxon>Pseudomonadota</taxon>
        <taxon>Alphaproteobacteria</taxon>
        <taxon>Rhodospirillales</taxon>
        <taxon>Rhodospirillaceae</taxon>
        <taxon>Magnetospirillum</taxon>
    </lineage>
</organism>
<sequence length="120" mass="13430">MPTAKPIRLAVLAATIIGLGACSETTFRRSTLHHVQLDGREISVSWIRMQPEEVEVVAWEAKTFEWVQSPATQRLDRLTAARAAETVVDQLCWRGFVVAPTPGTYAEGHHAFRYRCLPAK</sequence>
<reference evidence="1 2" key="1">
    <citation type="submission" date="2016-04" db="EMBL/GenBank/DDBJ databases">
        <title>Draft genome sequence of freshwater magnetotactic bacteria Magnetospirillum marisnigri SP-1 and Magnetospirillum moscoviense BB-1.</title>
        <authorList>
            <person name="Koziaeva V."/>
            <person name="Dziuba M.V."/>
            <person name="Ivanov T.M."/>
            <person name="Kuznetsov B."/>
            <person name="Grouzdev D.S."/>
        </authorList>
    </citation>
    <scope>NUCLEOTIDE SEQUENCE [LARGE SCALE GENOMIC DNA]</scope>
    <source>
        <strain evidence="1 2">BB-1</strain>
    </source>
</reference>
<proteinExistence type="predicted"/>
<evidence type="ECO:0000313" key="2">
    <source>
        <dbReference type="Proteomes" id="UP000078543"/>
    </source>
</evidence>
<comment type="caution">
    <text evidence="1">The sequence shown here is derived from an EMBL/GenBank/DDBJ whole genome shotgun (WGS) entry which is preliminary data.</text>
</comment>
<protein>
    <submittedName>
        <fullName evidence="1">Uncharacterized protein</fullName>
    </submittedName>
</protein>
<gene>
    <name evidence="1" type="ORF">A6A05_14405</name>
</gene>